<dbReference type="InterPro" id="IPR023299">
    <property type="entry name" value="ATPase_P-typ_cyto_dom_N"/>
</dbReference>
<reference evidence="8" key="1">
    <citation type="submission" date="2023-03" db="EMBL/GenBank/DDBJ databases">
        <authorList>
            <person name="Steffen K."/>
            <person name="Cardenas P."/>
        </authorList>
    </citation>
    <scope>NUCLEOTIDE SEQUENCE</scope>
</reference>
<dbReference type="InterPro" id="IPR051014">
    <property type="entry name" value="Cation_Transport_ATPase_IB"/>
</dbReference>
<protein>
    <submittedName>
        <fullName evidence="8">Probable cadmium-transporting ATPase</fullName>
    </submittedName>
</protein>
<dbReference type="GO" id="GO:0022857">
    <property type="term" value="F:transmembrane transporter activity"/>
    <property type="evidence" value="ECO:0007669"/>
    <property type="project" value="TreeGrafter"/>
</dbReference>
<evidence type="ECO:0000256" key="4">
    <source>
        <dbReference type="ARBA" id="ARBA00022989"/>
    </source>
</evidence>
<sequence length="377" mass="39427">MLILLISCPCALVISTPVTIAAAITSAARQGVLIKGGAHLEGLARLRAVALDKTGVVTRGEPDVREVRPVGGRGESEVLARLLAVEMRSEHPLSRAIVRYARASGVEPPAVTDFQAVEGRGAEAVVDGQGFLGRQHARPGETVVVCGAGDDVWALIAITDQIRTEAPESVLRLHALGLRSALLTGDNTETANNVAGRVGVSDVRAELLPEDKAEAVRELSARYGSIGMVGDGINDSQALLAASVGIALGGNATDVAVESADVVLLRADMRKIPFLVGHARRARSLIIENVTLALGSKALFLAFMFFGAATLWMAVAADMGATLVVTFNGLRMLRRPREPGGLPATWRWKAPEPQGVTVTATSATVARAPSCAMARST</sequence>
<evidence type="ECO:0000313" key="8">
    <source>
        <dbReference type="EMBL" id="CAI8025396.1"/>
    </source>
</evidence>
<feature type="chain" id="PRO_5041328413" evidence="7">
    <location>
        <begin position="16"/>
        <end position="377"/>
    </location>
</feature>
<comment type="similarity">
    <text evidence="2">Belongs to the cation transport ATPase (P-type) (TC 3.A.3) family. Type IB subfamily.</text>
</comment>
<evidence type="ECO:0000256" key="3">
    <source>
        <dbReference type="ARBA" id="ARBA00022692"/>
    </source>
</evidence>
<evidence type="ECO:0000256" key="6">
    <source>
        <dbReference type="SAM" id="Phobius"/>
    </source>
</evidence>
<evidence type="ECO:0000256" key="1">
    <source>
        <dbReference type="ARBA" id="ARBA00004370"/>
    </source>
</evidence>
<organism evidence="8 9">
    <name type="scientific">Geodia barretti</name>
    <name type="common">Barrett's horny sponge</name>
    <dbReference type="NCBI Taxonomy" id="519541"/>
    <lineage>
        <taxon>Eukaryota</taxon>
        <taxon>Metazoa</taxon>
        <taxon>Porifera</taxon>
        <taxon>Demospongiae</taxon>
        <taxon>Heteroscleromorpha</taxon>
        <taxon>Tetractinellida</taxon>
        <taxon>Astrophorina</taxon>
        <taxon>Geodiidae</taxon>
        <taxon>Geodia</taxon>
    </lineage>
</organism>
<dbReference type="Gene3D" id="3.40.1110.10">
    <property type="entry name" value="Calcium-transporting ATPase, cytoplasmic domain N"/>
    <property type="match status" value="1"/>
</dbReference>
<feature type="transmembrane region" description="Helical" evidence="6">
    <location>
        <begin position="299"/>
        <end position="327"/>
    </location>
</feature>
<name>A0AA35SB22_GEOBA</name>
<accession>A0AA35SB22</accession>
<dbReference type="GO" id="GO:0016020">
    <property type="term" value="C:membrane"/>
    <property type="evidence" value="ECO:0007669"/>
    <property type="project" value="UniProtKB-SubCell"/>
</dbReference>
<comment type="caution">
    <text evidence="8">The sequence shown here is derived from an EMBL/GenBank/DDBJ whole genome shotgun (WGS) entry which is preliminary data.</text>
</comment>
<comment type="subcellular location">
    <subcellularLocation>
        <location evidence="1">Membrane</location>
    </subcellularLocation>
</comment>
<evidence type="ECO:0000313" key="9">
    <source>
        <dbReference type="Proteomes" id="UP001174909"/>
    </source>
</evidence>
<evidence type="ECO:0000256" key="7">
    <source>
        <dbReference type="SAM" id="SignalP"/>
    </source>
</evidence>
<evidence type="ECO:0000256" key="2">
    <source>
        <dbReference type="ARBA" id="ARBA00006024"/>
    </source>
</evidence>
<proteinExistence type="inferred from homology"/>
<dbReference type="Pfam" id="PF00702">
    <property type="entry name" value="Hydrolase"/>
    <property type="match status" value="1"/>
</dbReference>
<dbReference type="InterPro" id="IPR036412">
    <property type="entry name" value="HAD-like_sf"/>
</dbReference>
<dbReference type="PANTHER" id="PTHR48085:SF5">
    <property type="entry name" value="CADMIUM_ZINC-TRANSPORTING ATPASE HMA4-RELATED"/>
    <property type="match status" value="1"/>
</dbReference>
<keyword evidence="4 6" id="KW-1133">Transmembrane helix</keyword>
<gene>
    <name evidence="8" type="ORF">GBAR_LOCUS14677</name>
</gene>
<dbReference type="GO" id="GO:0005524">
    <property type="term" value="F:ATP binding"/>
    <property type="evidence" value="ECO:0007669"/>
    <property type="project" value="InterPro"/>
</dbReference>
<dbReference type="PRINTS" id="PR00119">
    <property type="entry name" value="CATATPASE"/>
</dbReference>
<keyword evidence="5 6" id="KW-0472">Membrane</keyword>
<dbReference type="NCBIfam" id="TIGR01494">
    <property type="entry name" value="ATPase_P-type"/>
    <property type="match status" value="1"/>
</dbReference>
<dbReference type="AlphaFoldDB" id="A0AA35SB22"/>
<dbReference type="InterPro" id="IPR001757">
    <property type="entry name" value="P_typ_ATPase"/>
</dbReference>
<feature type="signal peptide" evidence="7">
    <location>
        <begin position="1"/>
        <end position="15"/>
    </location>
</feature>
<keyword evidence="3 6" id="KW-0812">Transmembrane</keyword>
<evidence type="ECO:0000256" key="5">
    <source>
        <dbReference type="ARBA" id="ARBA00023136"/>
    </source>
</evidence>
<dbReference type="GO" id="GO:0016887">
    <property type="term" value="F:ATP hydrolysis activity"/>
    <property type="evidence" value="ECO:0007669"/>
    <property type="project" value="InterPro"/>
</dbReference>
<dbReference type="SUPFAM" id="SSF56784">
    <property type="entry name" value="HAD-like"/>
    <property type="match status" value="1"/>
</dbReference>
<keyword evidence="9" id="KW-1185">Reference proteome</keyword>
<dbReference type="Proteomes" id="UP001174909">
    <property type="component" value="Unassembled WGS sequence"/>
</dbReference>
<dbReference type="Gene3D" id="3.40.50.1000">
    <property type="entry name" value="HAD superfamily/HAD-like"/>
    <property type="match status" value="1"/>
</dbReference>
<dbReference type="EMBL" id="CASHTH010002149">
    <property type="protein sequence ID" value="CAI8025396.1"/>
    <property type="molecule type" value="Genomic_DNA"/>
</dbReference>
<dbReference type="PANTHER" id="PTHR48085">
    <property type="entry name" value="CADMIUM/ZINC-TRANSPORTING ATPASE HMA2-RELATED"/>
    <property type="match status" value="1"/>
</dbReference>
<keyword evidence="7" id="KW-0732">Signal</keyword>
<dbReference type="InterPro" id="IPR023214">
    <property type="entry name" value="HAD_sf"/>
</dbReference>